<accession>A0A5C8PTP4</accession>
<comment type="caution">
    <text evidence="1">The sequence shown here is derived from an EMBL/GenBank/DDBJ whole genome shotgun (WGS) entry which is preliminary data.</text>
</comment>
<sequence>MIITDAYCAQNRALHASNEHYGTSGKAWAPQVRALADWGRKAILDFGCGKATLARRLGPAYRVTNYDPCIEGLDATPEPHPVVVCGDVLEHVEPECLDAVLAELRRVTQEVGLFVVHLTAARKTLPDGRNAHLMQQPAEWWADALRVAGFAIESEQAGAHEAIFVVRPA</sequence>
<reference evidence="1 2" key="1">
    <citation type="submission" date="2019-06" db="EMBL/GenBank/DDBJ databases">
        <title>New taxonomy in bacterial strain CC-CFT640, isolated from vineyard.</title>
        <authorList>
            <person name="Lin S.-Y."/>
            <person name="Tsai C.-F."/>
            <person name="Young C.-C."/>
        </authorList>
    </citation>
    <scope>NUCLEOTIDE SEQUENCE [LARGE SCALE GENOMIC DNA]</scope>
    <source>
        <strain evidence="1 2">CC-CFT640</strain>
    </source>
</reference>
<evidence type="ECO:0000313" key="2">
    <source>
        <dbReference type="Proteomes" id="UP000321638"/>
    </source>
</evidence>
<gene>
    <name evidence="1" type="ORF">FHP25_05400</name>
</gene>
<organism evidence="1 2">
    <name type="scientific">Vineibacter terrae</name>
    <dbReference type="NCBI Taxonomy" id="2586908"/>
    <lineage>
        <taxon>Bacteria</taxon>
        <taxon>Pseudomonadati</taxon>
        <taxon>Pseudomonadota</taxon>
        <taxon>Alphaproteobacteria</taxon>
        <taxon>Hyphomicrobiales</taxon>
        <taxon>Vineibacter</taxon>
    </lineage>
</organism>
<dbReference type="OrthoDB" id="5614897at2"/>
<dbReference type="EMBL" id="VDUZ01000004">
    <property type="protein sequence ID" value="TXL80462.1"/>
    <property type="molecule type" value="Genomic_DNA"/>
</dbReference>
<keyword evidence="2" id="KW-1185">Reference proteome</keyword>
<dbReference type="SUPFAM" id="SSF53335">
    <property type="entry name" value="S-adenosyl-L-methionine-dependent methyltransferases"/>
    <property type="match status" value="1"/>
</dbReference>
<dbReference type="GO" id="GO:0032259">
    <property type="term" value="P:methylation"/>
    <property type="evidence" value="ECO:0007669"/>
    <property type="project" value="UniProtKB-KW"/>
</dbReference>
<dbReference type="Gene3D" id="3.40.50.150">
    <property type="entry name" value="Vaccinia Virus protein VP39"/>
    <property type="match status" value="1"/>
</dbReference>
<dbReference type="Proteomes" id="UP000321638">
    <property type="component" value="Unassembled WGS sequence"/>
</dbReference>
<dbReference type="GO" id="GO:0008168">
    <property type="term" value="F:methyltransferase activity"/>
    <property type="evidence" value="ECO:0007669"/>
    <property type="project" value="UniProtKB-KW"/>
</dbReference>
<protein>
    <submittedName>
        <fullName evidence="1">Class I SAM-dependent methyltransferase</fullName>
    </submittedName>
</protein>
<proteinExistence type="predicted"/>
<keyword evidence="1" id="KW-0489">Methyltransferase</keyword>
<dbReference type="AlphaFoldDB" id="A0A5C8PTP4"/>
<name>A0A5C8PTP4_9HYPH</name>
<dbReference type="InterPro" id="IPR029063">
    <property type="entry name" value="SAM-dependent_MTases_sf"/>
</dbReference>
<dbReference type="RefSeq" id="WP_147845877.1">
    <property type="nucleotide sequence ID" value="NZ_VDUZ01000004.1"/>
</dbReference>
<keyword evidence="1" id="KW-0808">Transferase</keyword>
<evidence type="ECO:0000313" key="1">
    <source>
        <dbReference type="EMBL" id="TXL80462.1"/>
    </source>
</evidence>